<sequence>MKELYTKLKLRINNGSIRLNDAFVDDLENGLSSANFDIISHNSSDNRRGLDEVNKLEIKRLMEEKNISFDEARLLYMNNRMSENSISDNGIPIDPKVVTFKSALKN</sequence>
<evidence type="ECO:0000256" key="2">
    <source>
        <dbReference type="ARBA" id="ARBA00022729"/>
    </source>
</evidence>
<keyword evidence="2" id="KW-0732">Signal</keyword>
<dbReference type="AlphaFoldDB" id="A0A376B251"/>
<gene>
    <name evidence="3" type="ORF">SCODWIG_00315</name>
</gene>
<evidence type="ECO:0000313" key="3">
    <source>
        <dbReference type="EMBL" id="SSD58554.1"/>
    </source>
</evidence>
<reference evidence="4" key="1">
    <citation type="submission" date="2018-06" db="EMBL/GenBank/DDBJ databases">
        <authorList>
            <person name="Guldener U."/>
        </authorList>
    </citation>
    <scope>NUCLEOTIDE SEQUENCE [LARGE SCALE GENOMIC DNA]</scope>
    <source>
        <strain evidence="4">UTAD17</strain>
    </source>
</reference>
<protein>
    <submittedName>
        <fullName evidence="3">Related to UPF0357 protein YCL012C</fullName>
    </submittedName>
</protein>
<dbReference type="Pfam" id="PF09435">
    <property type="entry name" value="DUF2015"/>
    <property type="match status" value="1"/>
</dbReference>
<keyword evidence="4" id="KW-1185">Reference proteome</keyword>
<dbReference type="Proteomes" id="UP000262825">
    <property type="component" value="Unassembled WGS sequence"/>
</dbReference>
<dbReference type="PANTHER" id="PTHR28023">
    <property type="entry name" value="UPF0357 PROTEIN YCL012C"/>
    <property type="match status" value="1"/>
</dbReference>
<dbReference type="VEuPathDB" id="FungiDB:SCODWIG_00315"/>
<dbReference type="EMBL" id="UFAJ01000023">
    <property type="protein sequence ID" value="SSD58554.1"/>
    <property type="molecule type" value="Genomic_DNA"/>
</dbReference>
<accession>A0A376B251</accession>
<evidence type="ECO:0000313" key="4">
    <source>
        <dbReference type="Proteomes" id="UP000262825"/>
    </source>
</evidence>
<evidence type="ECO:0000256" key="1">
    <source>
        <dbReference type="ARBA" id="ARBA00008325"/>
    </source>
</evidence>
<proteinExistence type="inferred from homology"/>
<dbReference type="PANTHER" id="PTHR28023:SF1">
    <property type="entry name" value="UPF0357 PROTEIN YCL012C"/>
    <property type="match status" value="1"/>
</dbReference>
<dbReference type="InterPro" id="IPR018559">
    <property type="entry name" value="DUF2015"/>
</dbReference>
<comment type="similarity">
    <text evidence="1">Belongs to the UPF0357 family.</text>
</comment>
<organism evidence="3 4">
    <name type="scientific">Saccharomycodes ludwigii</name>
    <dbReference type="NCBI Taxonomy" id="36035"/>
    <lineage>
        <taxon>Eukaryota</taxon>
        <taxon>Fungi</taxon>
        <taxon>Dikarya</taxon>
        <taxon>Ascomycota</taxon>
        <taxon>Saccharomycotina</taxon>
        <taxon>Saccharomycetes</taxon>
        <taxon>Saccharomycodales</taxon>
        <taxon>Saccharomycodaceae</taxon>
        <taxon>Saccharomycodes</taxon>
    </lineage>
</organism>
<name>A0A376B251_9ASCO</name>